<dbReference type="AlphaFoldDB" id="A0A978VG43"/>
<evidence type="ECO:0000313" key="2">
    <source>
        <dbReference type="Proteomes" id="UP000813462"/>
    </source>
</evidence>
<dbReference type="Proteomes" id="UP000813462">
    <property type="component" value="Unassembled WGS sequence"/>
</dbReference>
<gene>
    <name evidence="1" type="ORF">FEM48_Zijuj05G0173100</name>
</gene>
<name>A0A978VG43_ZIZJJ</name>
<protein>
    <submittedName>
        <fullName evidence="1">Uncharacterized protein</fullName>
    </submittedName>
</protein>
<accession>A0A978VG43</accession>
<sequence>MGVLMDMSHKFRIAKNPLKLANIRGRLWSADDVFLVFSESTGTNSIQGITMRMLEQRTLHLNAGSFGKMKRLRRVWSPPISCINNLELSTMRLLTITMSRLDMLPPEIRECHFQHILVFCISFHLE</sequence>
<dbReference type="EMBL" id="JAEACU010000005">
    <property type="protein sequence ID" value="KAH7529332.1"/>
    <property type="molecule type" value="Genomic_DNA"/>
</dbReference>
<comment type="caution">
    <text evidence="1">The sequence shown here is derived from an EMBL/GenBank/DDBJ whole genome shotgun (WGS) entry which is preliminary data.</text>
</comment>
<reference evidence="1" key="1">
    <citation type="journal article" date="2021" name="Front. Plant Sci.">
        <title>Chromosome-Scale Genome Assembly for Chinese Sour Jujube and Insights Into Its Genome Evolution and Domestication Signature.</title>
        <authorList>
            <person name="Shen L.-Y."/>
            <person name="Luo H."/>
            <person name="Wang X.-L."/>
            <person name="Wang X.-M."/>
            <person name="Qiu X.-J."/>
            <person name="Liu H."/>
            <person name="Zhou S.-S."/>
            <person name="Jia K.-H."/>
            <person name="Nie S."/>
            <person name="Bao Y.-T."/>
            <person name="Zhang R.-G."/>
            <person name="Yun Q.-Z."/>
            <person name="Chai Y.-H."/>
            <person name="Lu J.-Y."/>
            <person name="Li Y."/>
            <person name="Zhao S.-W."/>
            <person name="Mao J.-F."/>
            <person name="Jia S.-G."/>
            <person name="Mao Y.-M."/>
        </authorList>
    </citation>
    <scope>NUCLEOTIDE SEQUENCE</scope>
    <source>
        <strain evidence="1">AT0</strain>
        <tissue evidence="1">Leaf</tissue>
    </source>
</reference>
<proteinExistence type="predicted"/>
<organism evidence="1 2">
    <name type="scientific">Ziziphus jujuba var. spinosa</name>
    <dbReference type="NCBI Taxonomy" id="714518"/>
    <lineage>
        <taxon>Eukaryota</taxon>
        <taxon>Viridiplantae</taxon>
        <taxon>Streptophyta</taxon>
        <taxon>Embryophyta</taxon>
        <taxon>Tracheophyta</taxon>
        <taxon>Spermatophyta</taxon>
        <taxon>Magnoliopsida</taxon>
        <taxon>eudicotyledons</taxon>
        <taxon>Gunneridae</taxon>
        <taxon>Pentapetalae</taxon>
        <taxon>rosids</taxon>
        <taxon>fabids</taxon>
        <taxon>Rosales</taxon>
        <taxon>Rhamnaceae</taxon>
        <taxon>Paliureae</taxon>
        <taxon>Ziziphus</taxon>
    </lineage>
</organism>
<evidence type="ECO:0000313" key="1">
    <source>
        <dbReference type="EMBL" id="KAH7529332.1"/>
    </source>
</evidence>